<gene>
    <name evidence="1" type="ORF">PPRIM_AZ9-3.1.T0670114</name>
</gene>
<name>A0A8S1MNX0_PARPR</name>
<evidence type="ECO:0000313" key="1">
    <source>
        <dbReference type="EMBL" id="CAD8082158.1"/>
    </source>
</evidence>
<dbReference type="AlphaFoldDB" id="A0A8S1MNX0"/>
<accession>A0A8S1MNX0</accession>
<dbReference type="EMBL" id="CAJJDM010000070">
    <property type="protein sequence ID" value="CAD8082158.1"/>
    <property type="molecule type" value="Genomic_DNA"/>
</dbReference>
<comment type="caution">
    <text evidence="1">The sequence shown here is derived from an EMBL/GenBank/DDBJ whole genome shotgun (WGS) entry which is preliminary data.</text>
</comment>
<dbReference type="Proteomes" id="UP000688137">
    <property type="component" value="Unassembled WGS sequence"/>
</dbReference>
<proteinExistence type="predicted"/>
<keyword evidence="2" id="KW-1185">Reference proteome</keyword>
<protein>
    <submittedName>
        <fullName evidence="1">Uncharacterized protein</fullName>
    </submittedName>
</protein>
<sequence length="140" mass="16678">MEQHKQYCKISKQDRKQIIHEVLVNKRLILEVAREFKVLPSTCKSIINTYIKEGRIGKKERRIRKLKKVTAIYTITLNPLNPLSSTIFTECEIAEVEQPSLQSNVQQQELPQKKPYDFLSQWTENYIQDYKKYKFGSKYH</sequence>
<dbReference type="OMA" id="IFTECEI"/>
<evidence type="ECO:0000313" key="2">
    <source>
        <dbReference type="Proteomes" id="UP000688137"/>
    </source>
</evidence>
<reference evidence="1" key="1">
    <citation type="submission" date="2021-01" db="EMBL/GenBank/DDBJ databases">
        <authorList>
            <consortium name="Genoscope - CEA"/>
            <person name="William W."/>
        </authorList>
    </citation>
    <scope>NUCLEOTIDE SEQUENCE</scope>
</reference>
<organism evidence="1 2">
    <name type="scientific">Paramecium primaurelia</name>
    <dbReference type="NCBI Taxonomy" id="5886"/>
    <lineage>
        <taxon>Eukaryota</taxon>
        <taxon>Sar</taxon>
        <taxon>Alveolata</taxon>
        <taxon>Ciliophora</taxon>
        <taxon>Intramacronucleata</taxon>
        <taxon>Oligohymenophorea</taxon>
        <taxon>Peniculida</taxon>
        <taxon>Parameciidae</taxon>
        <taxon>Paramecium</taxon>
    </lineage>
</organism>